<dbReference type="InterPro" id="IPR004843">
    <property type="entry name" value="Calcineurin-like_PHP"/>
</dbReference>
<dbReference type="OrthoDB" id="630188at2759"/>
<accession>A0A1X2G6M1</accession>
<protein>
    <submittedName>
        <fullName evidence="2">Metallo-dependent phosphatase</fullName>
    </submittedName>
</protein>
<dbReference type="GO" id="GO:0016787">
    <property type="term" value="F:hydrolase activity"/>
    <property type="evidence" value="ECO:0007669"/>
    <property type="project" value="InterPro"/>
</dbReference>
<dbReference type="Proteomes" id="UP000242146">
    <property type="component" value="Unassembled WGS sequence"/>
</dbReference>
<dbReference type="EMBL" id="MCGT01000037">
    <property type="protein sequence ID" value="ORX46475.1"/>
    <property type="molecule type" value="Genomic_DNA"/>
</dbReference>
<proteinExistence type="predicted"/>
<dbReference type="PANTHER" id="PTHR12905">
    <property type="entry name" value="METALLOPHOSPHOESTERASE"/>
    <property type="match status" value="1"/>
</dbReference>
<dbReference type="PANTHER" id="PTHR12905:SF0">
    <property type="entry name" value="CALCINEURIN-LIKE PHOSPHOESTERASE DOMAIN-CONTAINING PROTEIN"/>
    <property type="match status" value="1"/>
</dbReference>
<dbReference type="SUPFAM" id="SSF56300">
    <property type="entry name" value="Metallo-dependent phosphatases"/>
    <property type="match status" value="1"/>
</dbReference>
<dbReference type="STRING" id="101127.A0A1X2G6M1"/>
<dbReference type="InterPro" id="IPR029052">
    <property type="entry name" value="Metallo-depent_PP-like"/>
</dbReference>
<sequence>MTVVYDDIDQLPAKKPGTTRYVCMSDTHARTRFPFTIPDGDVFIHAGDMTSFGTTSKQYAPTIRWMGSLPHKVKIVCAGNHDHCMDLAFHGVEPERRKIMQLFQEHGITYVEHSALQLPEFLGGHRFFVSPYTTWHYGGAFMKRSLENKWHDMPEGIDILVTHGPAYDHLDQTRRGIKAGCPHLADRIRHVRPKVHVFGHIHEAHGHAVQDNVLFINAAHGQPIVFDL</sequence>
<dbReference type="Gene3D" id="3.60.21.10">
    <property type="match status" value="1"/>
</dbReference>
<evidence type="ECO:0000313" key="2">
    <source>
        <dbReference type="EMBL" id="ORX46475.1"/>
    </source>
</evidence>
<name>A0A1X2G6M1_9FUNG</name>
<feature type="domain" description="Calcineurin-like phosphoesterase" evidence="1">
    <location>
        <begin position="22"/>
        <end position="203"/>
    </location>
</feature>
<dbReference type="Pfam" id="PF00149">
    <property type="entry name" value="Metallophos"/>
    <property type="match status" value="1"/>
</dbReference>
<evidence type="ECO:0000259" key="1">
    <source>
        <dbReference type="Pfam" id="PF00149"/>
    </source>
</evidence>
<keyword evidence="3" id="KW-1185">Reference proteome</keyword>
<reference evidence="2 3" key="1">
    <citation type="submission" date="2016-07" db="EMBL/GenBank/DDBJ databases">
        <title>Pervasive Adenine N6-methylation of Active Genes in Fungi.</title>
        <authorList>
            <consortium name="DOE Joint Genome Institute"/>
            <person name="Mondo S.J."/>
            <person name="Dannebaum R.O."/>
            <person name="Kuo R.C."/>
            <person name="Labutti K."/>
            <person name="Haridas S."/>
            <person name="Kuo A."/>
            <person name="Salamov A."/>
            <person name="Ahrendt S.R."/>
            <person name="Lipzen A."/>
            <person name="Sullivan W."/>
            <person name="Andreopoulos W.B."/>
            <person name="Clum A."/>
            <person name="Lindquist E."/>
            <person name="Daum C."/>
            <person name="Ramamoorthy G.K."/>
            <person name="Gryganskyi A."/>
            <person name="Culley D."/>
            <person name="Magnuson J.K."/>
            <person name="James T.Y."/>
            <person name="O'Malley M.A."/>
            <person name="Stajich J.E."/>
            <person name="Spatafora J.W."/>
            <person name="Visel A."/>
            <person name="Grigoriev I.V."/>
        </authorList>
    </citation>
    <scope>NUCLEOTIDE SEQUENCE [LARGE SCALE GENOMIC DNA]</scope>
    <source>
        <strain evidence="2 3">NRRL 3301</strain>
    </source>
</reference>
<organism evidence="2 3">
    <name type="scientific">Hesseltinella vesiculosa</name>
    <dbReference type="NCBI Taxonomy" id="101127"/>
    <lineage>
        <taxon>Eukaryota</taxon>
        <taxon>Fungi</taxon>
        <taxon>Fungi incertae sedis</taxon>
        <taxon>Mucoromycota</taxon>
        <taxon>Mucoromycotina</taxon>
        <taxon>Mucoromycetes</taxon>
        <taxon>Mucorales</taxon>
        <taxon>Cunninghamellaceae</taxon>
        <taxon>Hesseltinella</taxon>
    </lineage>
</organism>
<comment type="caution">
    <text evidence="2">The sequence shown here is derived from an EMBL/GenBank/DDBJ whole genome shotgun (WGS) entry which is preliminary data.</text>
</comment>
<evidence type="ECO:0000313" key="3">
    <source>
        <dbReference type="Proteomes" id="UP000242146"/>
    </source>
</evidence>
<dbReference type="CDD" id="cd07379">
    <property type="entry name" value="MPP_239FB"/>
    <property type="match status" value="1"/>
</dbReference>
<gene>
    <name evidence="2" type="ORF">DM01DRAFT_1339480</name>
</gene>
<dbReference type="AlphaFoldDB" id="A0A1X2G6M1"/>
<dbReference type="InterPro" id="IPR051693">
    <property type="entry name" value="UPF0046_metallophosphoest"/>
</dbReference>